<dbReference type="Gene3D" id="2.30.40.10">
    <property type="entry name" value="Urease, subunit C, domain 1"/>
    <property type="match status" value="1"/>
</dbReference>
<dbReference type="SUPFAM" id="SSF51556">
    <property type="entry name" value="Metallo-dependent hydrolases"/>
    <property type="match status" value="1"/>
</dbReference>
<evidence type="ECO:0000313" key="8">
    <source>
        <dbReference type="Proteomes" id="UP000036045"/>
    </source>
</evidence>
<evidence type="ECO:0000256" key="4">
    <source>
        <dbReference type="ARBA" id="ARBA00047720"/>
    </source>
</evidence>
<dbReference type="Proteomes" id="UP000036045">
    <property type="component" value="Unassembled WGS sequence"/>
</dbReference>
<sequence>MLAQRYRWKNKVLRDHVSILNGEKSPSIVLKNATYLNQVLRKWFLANIWIYQDRIIYVGNDMPKQIDRAEIVDCTNLFLVPGYIEPHAHPFQIYNPLTLARYTSQFGTTTHINDNLVLAMQLEKKKAFTFLNFMNDIPSTILWWGRYDAQTELQEEELVFSHGNVKSWLEHEAVIQGGELTGWPRLLDGDDMMLHWMQETKRLRKRIEGHFPGASEKTLAKLMLLGVDSDHEAMTGKEVLNRLLQGYKVSLRYSSIRPDLPKLLKEIKELGIEHYDYFMLTTDGSPSSFYENGHIDQLIRIAMNHGVPVIDAYNMATINIAKYHGMEHLHGNIATGRVANINFLKDKKNPTPVSVLAKGIWVKKDGKEMKEAYPPVDWKQFDLSPLDIKWNVNSLDMQFSMPFGISLENAVITKPYSISINVSDTILTEEHDECYFMLIDREGEWRINTLLKGFSNRIGGMASSYTGDGDIVLLGKSQKDMITAFERLKEIGGGIVLVKDGKIDIEIPLPLRGMMASMPMEELIEKEKELFEYIKDRGYRYEDPIYTIVFFTSTHLPYIRITQKGLYDVMNKTVLFPAIMR</sequence>
<dbReference type="SUPFAM" id="SSF51338">
    <property type="entry name" value="Composite domain of metallo-dependent hydrolases"/>
    <property type="match status" value="1"/>
</dbReference>
<proteinExistence type="inferred from homology"/>
<evidence type="ECO:0000259" key="6">
    <source>
        <dbReference type="Pfam" id="PF13382"/>
    </source>
</evidence>
<dbReference type="InterPro" id="IPR011059">
    <property type="entry name" value="Metal-dep_hydrolase_composite"/>
</dbReference>
<dbReference type="EMBL" id="LDPH01000044">
    <property type="protein sequence ID" value="KLV18205.1"/>
    <property type="molecule type" value="Genomic_DNA"/>
</dbReference>
<feature type="domain" description="Amidohydrolase-related" evidence="5">
    <location>
        <begin position="78"/>
        <end position="361"/>
    </location>
</feature>
<dbReference type="AlphaFoldDB" id="A0A0J1KND7"/>
<dbReference type="OrthoDB" id="9775607at2"/>
<evidence type="ECO:0000313" key="7">
    <source>
        <dbReference type="EMBL" id="KLV18205.1"/>
    </source>
</evidence>
<dbReference type="InterPro" id="IPR006680">
    <property type="entry name" value="Amidohydro-rel"/>
</dbReference>
<keyword evidence="3" id="KW-0378">Hydrolase</keyword>
<name>A0A0J1KND7_NIACI</name>
<comment type="caution">
    <text evidence="7">The sequence shown here is derived from an EMBL/GenBank/DDBJ whole genome shotgun (WGS) entry which is preliminary data.</text>
</comment>
<keyword evidence="8" id="KW-1185">Reference proteome</keyword>
<dbReference type="GeneID" id="56347696"/>
<dbReference type="Pfam" id="PF13382">
    <property type="entry name" value="Adenine_deam_C"/>
    <property type="match status" value="1"/>
</dbReference>
<dbReference type="Pfam" id="PF01979">
    <property type="entry name" value="Amidohydro_1"/>
    <property type="match status" value="1"/>
</dbReference>
<evidence type="ECO:0000256" key="2">
    <source>
        <dbReference type="ARBA" id="ARBA00012782"/>
    </source>
</evidence>
<evidence type="ECO:0000256" key="3">
    <source>
        <dbReference type="ARBA" id="ARBA00022801"/>
    </source>
</evidence>
<organism evidence="7 8">
    <name type="scientific">Niallia circulans</name>
    <name type="common">Bacillus circulans</name>
    <dbReference type="NCBI Taxonomy" id="1397"/>
    <lineage>
        <taxon>Bacteria</taxon>
        <taxon>Bacillati</taxon>
        <taxon>Bacillota</taxon>
        <taxon>Bacilli</taxon>
        <taxon>Bacillales</taxon>
        <taxon>Bacillaceae</taxon>
        <taxon>Niallia</taxon>
    </lineage>
</organism>
<dbReference type="EC" id="3.5.4.2" evidence="2"/>
<dbReference type="Gene3D" id="3.20.20.140">
    <property type="entry name" value="Metal-dependent hydrolases"/>
    <property type="match status" value="1"/>
</dbReference>
<dbReference type="InterPro" id="IPR032466">
    <property type="entry name" value="Metal_Hydrolase"/>
</dbReference>
<dbReference type="PANTHER" id="PTHR11113">
    <property type="entry name" value="N-ACETYLGLUCOSAMINE-6-PHOSPHATE DEACETYLASE"/>
    <property type="match status" value="1"/>
</dbReference>
<evidence type="ECO:0000256" key="1">
    <source>
        <dbReference type="ARBA" id="ARBA00006773"/>
    </source>
</evidence>
<reference evidence="7 8" key="1">
    <citation type="submission" date="2015-05" db="EMBL/GenBank/DDBJ databases">
        <title>Whole genome sequence and identification of bacterial endophytes from Costus igneus.</title>
        <authorList>
            <person name="Lee Y.P."/>
            <person name="Gan H.M."/>
            <person name="Eng W."/>
            <person name="Wheatley M.S."/>
            <person name="Caraballo A."/>
            <person name="Polter S."/>
            <person name="Savka M.A."/>
            <person name="Hudson A.O."/>
        </authorList>
    </citation>
    <scope>NUCLEOTIDE SEQUENCE [LARGE SCALE GENOMIC DNA]</scope>
    <source>
        <strain evidence="7 8">RIT379</strain>
    </source>
</reference>
<dbReference type="PANTHER" id="PTHR11113:SF6">
    <property type="entry name" value="ADENINE DEAMINASE YERA-RELATED"/>
    <property type="match status" value="1"/>
</dbReference>
<gene>
    <name evidence="7" type="ORF">ABW02_24215</name>
</gene>
<dbReference type="InterPro" id="IPR026912">
    <property type="entry name" value="Adenine_deam_C"/>
</dbReference>
<comment type="catalytic activity">
    <reaction evidence="4">
        <text>adenine + H2O + H(+) = hypoxanthine + NH4(+)</text>
        <dbReference type="Rhea" id="RHEA:23688"/>
        <dbReference type="ChEBI" id="CHEBI:15377"/>
        <dbReference type="ChEBI" id="CHEBI:15378"/>
        <dbReference type="ChEBI" id="CHEBI:16708"/>
        <dbReference type="ChEBI" id="CHEBI:17368"/>
        <dbReference type="ChEBI" id="CHEBI:28938"/>
        <dbReference type="EC" id="3.5.4.2"/>
    </reaction>
</comment>
<accession>A0A0J1KND7</accession>
<dbReference type="GO" id="GO:0000034">
    <property type="term" value="F:adenine deaminase activity"/>
    <property type="evidence" value="ECO:0007669"/>
    <property type="project" value="UniProtKB-EC"/>
</dbReference>
<protein>
    <recommendedName>
        <fullName evidence="2">adenine deaminase</fullName>
        <ecNumber evidence="2">3.5.4.2</ecNumber>
    </recommendedName>
</protein>
<comment type="similarity">
    <text evidence="1">Belongs to the metallo-dependent hydrolases superfamily. Adenine deaminase family.</text>
</comment>
<dbReference type="PATRIC" id="fig|1397.4.peg.4358"/>
<evidence type="ECO:0000259" key="5">
    <source>
        <dbReference type="Pfam" id="PF01979"/>
    </source>
</evidence>
<feature type="domain" description="Adenine deaminase C-terminal" evidence="6">
    <location>
        <begin position="411"/>
        <end position="572"/>
    </location>
</feature>
<dbReference type="RefSeq" id="WP_047944705.1">
    <property type="nucleotide sequence ID" value="NZ_CP053989.1"/>
</dbReference>